<feature type="compositionally biased region" description="Polar residues" evidence="6">
    <location>
        <begin position="525"/>
        <end position="545"/>
    </location>
</feature>
<keyword evidence="2" id="KW-0813">Transport</keyword>
<evidence type="ECO:0000256" key="4">
    <source>
        <dbReference type="ARBA" id="ARBA00022753"/>
    </source>
</evidence>
<dbReference type="SUPFAM" id="SSF49562">
    <property type="entry name" value="C2 domain (Calcium/lipid-binding domain, CaLB)"/>
    <property type="match status" value="1"/>
</dbReference>
<evidence type="ECO:0000256" key="2">
    <source>
        <dbReference type="ARBA" id="ARBA00022448"/>
    </source>
</evidence>
<dbReference type="InterPro" id="IPR019018">
    <property type="entry name" value="Rab-bd_FIP-RBD"/>
</dbReference>
<evidence type="ECO:0000256" key="1">
    <source>
        <dbReference type="ARBA" id="ARBA00004172"/>
    </source>
</evidence>
<keyword evidence="5" id="KW-0653">Protein transport</keyword>
<keyword evidence="3" id="KW-0597">Phosphoprotein</keyword>
<dbReference type="FunFam" id="2.60.40.150:FF:000070">
    <property type="entry name" value="rab11 family-interacting protein 2 isoform X1"/>
    <property type="match status" value="1"/>
</dbReference>
<dbReference type="Pfam" id="PF09457">
    <property type="entry name" value="RBD-FIP"/>
    <property type="match status" value="1"/>
</dbReference>
<dbReference type="GO" id="GO:0015031">
    <property type="term" value="P:protein transport"/>
    <property type="evidence" value="ECO:0007669"/>
    <property type="project" value="UniProtKB-KW"/>
</dbReference>
<name>A0A8C6KX18_NOTFU</name>
<feature type="compositionally biased region" description="Polar residues" evidence="6">
    <location>
        <begin position="805"/>
        <end position="816"/>
    </location>
</feature>
<reference evidence="9" key="2">
    <citation type="submission" date="2025-08" db="UniProtKB">
        <authorList>
            <consortium name="Ensembl"/>
        </authorList>
    </citation>
    <scope>IDENTIFICATION</scope>
</reference>
<feature type="compositionally biased region" description="Polar residues" evidence="6">
    <location>
        <begin position="228"/>
        <end position="237"/>
    </location>
</feature>
<dbReference type="GO" id="GO:0045055">
    <property type="term" value="P:regulated exocytosis"/>
    <property type="evidence" value="ECO:0007669"/>
    <property type="project" value="TreeGrafter"/>
</dbReference>
<dbReference type="GO" id="GO:0055037">
    <property type="term" value="C:recycling endosome"/>
    <property type="evidence" value="ECO:0007669"/>
    <property type="project" value="UniProtKB-SubCell"/>
</dbReference>
<feature type="region of interest" description="Disordered" evidence="6">
    <location>
        <begin position="191"/>
        <end position="263"/>
    </location>
</feature>
<dbReference type="SMART" id="SM00239">
    <property type="entry name" value="C2"/>
    <property type="match status" value="1"/>
</dbReference>
<evidence type="ECO:0000313" key="9">
    <source>
        <dbReference type="Ensembl" id="ENSNFUP00015010708.1"/>
    </source>
</evidence>
<evidence type="ECO:0000313" key="10">
    <source>
        <dbReference type="Proteomes" id="UP000694548"/>
    </source>
</evidence>
<accession>A0A8C6KX18</accession>
<comment type="subcellular location">
    <subcellularLocation>
        <location evidence="1">Recycling endosome</location>
    </subcellularLocation>
</comment>
<feature type="compositionally biased region" description="Low complexity" evidence="6">
    <location>
        <begin position="789"/>
        <end position="804"/>
    </location>
</feature>
<dbReference type="Proteomes" id="UP000694548">
    <property type="component" value="Chromosome sgr18"/>
</dbReference>
<feature type="region of interest" description="Disordered" evidence="6">
    <location>
        <begin position="313"/>
        <end position="686"/>
    </location>
</feature>
<dbReference type="CDD" id="cd08682">
    <property type="entry name" value="C2_Rab11-FIP_classI"/>
    <property type="match status" value="1"/>
</dbReference>
<dbReference type="PANTHER" id="PTHR15746:SF22">
    <property type="entry name" value="RAB11 FAMILY-INTERACTING PROTEIN 1"/>
    <property type="match status" value="1"/>
</dbReference>
<feature type="compositionally biased region" description="Polar residues" evidence="6">
    <location>
        <begin position="318"/>
        <end position="331"/>
    </location>
</feature>
<feature type="region of interest" description="Disordered" evidence="6">
    <location>
        <begin position="1101"/>
        <end position="1134"/>
    </location>
</feature>
<dbReference type="Ensembl" id="ENSNFUT00015011251.1">
    <property type="protein sequence ID" value="ENSNFUP00015010708.1"/>
    <property type="gene ID" value="ENSNFUG00015005296.1"/>
</dbReference>
<organism evidence="9 10">
    <name type="scientific">Nothobranchius furzeri</name>
    <name type="common">Turquoise killifish</name>
    <dbReference type="NCBI Taxonomy" id="105023"/>
    <lineage>
        <taxon>Eukaryota</taxon>
        <taxon>Metazoa</taxon>
        <taxon>Chordata</taxon>
        <taxon>Craniata</taxon>
        <taxon>Vertebrata</taxon>
        <taxon>Euteleostomi</taxon>
        <taxon>Actinopterygii</taxon>
        <taxon>Neopterygii</taxon>
        <taxon>Teleostei</taxon>
        <taxon>Neoteleostei</taxon>
        <taxon>Acanthomorphata</taxon>
        <taxon>Ovalentaria</taxon>
        <taxon>Atherinomorphae</taxon>
        <taxon>Cyprinodontiformes</taxon>
        <taxon>Nothobranchiidae</taxon>
        <taxon>Nothobranchius</taxon>
    </lineage>
</organism>
<dbReference type="PANTHER" id="PTHR15746">
    <property type="entry name" value="RAB11-RELATED"/>
    <property type="match status" value="1"/>
</dbReference>
<dbReference type="InterPro" id="IPR000008">
    <property type="entry name" value="C2_dom"/>
</dbReference>
<dbReference type="GeneTree" id="ENSGT00940000165511"/>
<feature type="compositionally biased region" description="Polar residues" evidence="6">
    <location>
        <begin position="1019"/>
        <end position="1042"/>
    </location>
</feature>
<protein>
    <submittedName>
        <fullName evidence="9">RAB11 family interacting protein 1</fullName>
    </submittedName>
</protein>
<feature type="compositionally biased region" description="Basic and acidic residues" evidence="6">
    <location>
        <begin position="435"/>
        <end position="462"/>
    </location>
</feature>
<dbReference type="GO" id="GO:0031267">
    <property type="term" value="F:small GTPase binding"/>
    <property type="evidence" value="ECO:0007669"/>
    <property type="project" value="InterPro"/>
</dbReference>
<dbReference type="Gene3D" id="2.60.40.150">
    <property type="entry name" value="C2 domain"/>
    <property type="match status" value="1"/>
</dbReference>
<evidence type="ECO:0000256" key="3">
    <source>
        <dbReference type="ARBA" id="ARBA00022553"/>
    </source>
</evidence>
<dbReference type="PROSITE" id="PS50004">
    <property type="entry name" value="C2"/>
    <property type="match status" value="1"/>
</dbReference>
<feature type="region of interest" description="Disordered" evidence="6">
    <location>
        <begin position="720"/>
        <end position="1054"/>
    </location>
</feature>
<feature type="compositionally biased region" description="Polar residues" evidence="6">
    <location>
        <begin position="505"/>
        <end position="518"/>
    </location>
</feature>
<feature type="compositionally biased region" description="Basic and acidic residues" evidence="6">
    <location>
        <begin position="918"/>
        <end position="941"/>
    </location>
</feature>
<evidence type="ECO:0000256" key="5">
    <source>
        <dbReference type="ARBA" id="ARBA00022927"/>
    </source>
</evidence>
<feature type="domain" description="FIP-RBD" evidence="8">
    <location>
        <begin position="1146"/>
        <end position="1208"/>
    </location>
</feature>
<keyword evidence="10" id="KW-1185">Reference proteome</keyword>
<keyword evidence="4" id="KW-0967">Endosome</keyword>
<evidence type="ECO:0000259" key="7">
    <source>
        <dbReference type="PROSITE" id="PS50004"/>
    </source>
</evidence>
<dbReference type="PROSITE" id="PS51511">
    <property type="entry name" value="FIP_RBD"/>
    <property type="match status" value="1"/>
</dbReference>
<dbReference type="SUPFAM" id="SSF144270">
    <property type="entry name" value="Eferin C-derminal domain-like"/>
    <property type="match status" value="1"/>
</dbReference>
<feature type="domain" description="C2" evidence="7">
    <location>
        <begin position="1"/>
        <end position="119"/>
    </location>
</feature>
<dbReference type="Pfam" id="PF00168">
    <property type="entry name" value="C2"/>
    <property type="match status" value="1"/>
</dbReference>
<proteinExistence type="predicted"/>
<reference evidence="9" key="3">
    <citation type="submission" date="2025-09" db="UniProtKB">
        <authorList>
            <consortium name="Ensembl"/>
        </authorList>
    </citation>
    <scope>IDENTIFICATION</scope>
</reference>
<feature type="compositionally biased region" description="Basic and acidic residues" evidence="6">
    <location>
        <begin position="365"/>
        <end position="426"/>
    </location>
</feature>
<feature type="compositionally biased region" description="Basic and acidic residues" evidence="6">
    <location>
        <begin position="477"/>
        <end position="495"/>
    </location>
</feature>
<dbReference type="InterPro" id="IPR035892">
    <property type="entry name" value="C2_domain_sf"/>
</dbReference>
<dbReference type="AlphaFoldDB" id="A0A8C6KX18"/>
<feature type="compositionally biased region" description="Low complexity" evidence="6">
    <location>
        <begin position="954"/>
        <end position="963"/>
    </location>
</feature>
<sequence>MSLLGQSQQLFPTSVRVTVRQARNLRVKGKNGTNDAYAIIQVAKDKFSTSVAEKCVAPVWKEEASFDLPLFHPENTDRCTLYIIVMHRAQVGLDKFLGQAVINLLDLYDNKSRNKTEWFKLVNKDKKEDKVRGEVQLDVNFMRNNMSASMFDLSMHDKPRSRISKLKDKVRGKKKDGFSDSASAIVPSVSQVLTDSEGEPDTQSLSQSPEVKKKSKLKTLFAPKSNLERNMSQSMFTLGTLPEKNSSLSSSRSSGLNVDSPEGKKKFKLLGHKRTGSSDSKVSLGGFSLLGRSKHSNSDQNNLCINGNHVYTEEAESRNGSTLSLNTSEQGSAEDVRKHAPLGFAESVPVPSFRPESTGKAVVEQQRHQEEEKKRLAEEKRIAEAKKLEEEERYKAEAKRLQEEEQRRQQEEQERRRHFIESDASRKKQKEAEEEGRMLEEAENQRFEEERRRAEEQKRQEEASMSDRLTSLFGMIRKKEEKKDEAQQQTKEEQKPSPALHTESEQLGQPASSHSTNPFEDIPISSHSPPANNQGPSDHLQSSRNPQPPTATMFLSRTPKVSAVKPSRSAQALESEPAASQTPSLSSAQSESTLSSVPSEAPDTFSNLHSSLAPPNICQGLLGSPGSSTEDLSGSPPTMADHKKRALLPPSYPVNGAQSQGDPVREIQNPAYVEDDGSQQTKRTSVPLPVYESLFPKRHGVQGQIRWDNIVAEVNQKYRLSTPELMGPEMSVDGPEEPKPRPRSSTPQKNPATRKKEEIKPVSTKKVAAPLPPKSVSPVPRSFIDSSLKKSLSTSPRSLSRPNSASVPKSDSSTVGTLRDKDKKTPSRAASLSLASVNTTPEDQRKEQVGVNKEAPTAKPRQRLSGVEPTRQEESVGKTDGRPLSSLRVGSADKKDDFAQPDQIPRADLPKGLLGHLDPNKEVKVFGKVQTEQKSEQREPAADDPDAIFNQEGTTDSRSSSDSVKLSQNRKNEDDSKQLSPTFQRRNSQRGKRIFPATSRSENKTFMSEEDPVFKEAISSASAHQVSSTRDIADTSVTTQPQPAGRTEAGAFAGDDPTRAQHFYVSSSLAPPGPLPVVLEEPAPQTEKALLRAWVSPSEVQPVSTQSSNGSVLRRPHPVKPLSPADSQHAATSPAVKDIKVWDTTLGKTKGGGSGPYSQLTQEELISLVVKQQTDLSKKDGKIAELEEYIDNLLVRVIEEKPSILNSLNMAKLV</sequence>
<dbReference type="InterPro" id="IPR037789">
    <property type="entry name" value="FIP_classI"/>
</dbReference>
<feature type="compositionally biased region" description="Polar residues" evidence="6">
    <location>
        <begin position="828"/>
        <end position="841"/>
    </location>
</feature>
<evidence type="ECO:0000259" key="8">
    <source>
        <dbReference type="PROSITE" id="PS51511"/>
    </source>
</evidence>
<dbReference type="Gene3D" id="1.20.5.2440">
    <property type="match status" value="1"/>
</dbReference>
<feature type="compositionally biased region" description="Polar residues" evidence="6">
    <location>
        <begin position="1101"/>
        <end position="1111"/>
    </location>
</feature>
<feature type="compositionally biased region" description="Low complexity" evidence="6">
    <location>
        <begin position="577"/>
        <end position="596"/>
    </location>
</feature>
<feature type="compositionally biased region" description="Polar residues" evidence="6">
    <location>
        <begin position="625"/>
        <end position="636"/>
    </location>
</feature>
<dbReference type="InterPro" id="IPR037245">
    <property type="entry name" value="FIP-RBD_C_sf"/>
</dbReference>
<feature type="compositionally biased region" description="Basic and acidic residues" evidence="6">
    <location>
        <begin position="870"/>
        <end position="881"/>
    </location>
</feature>
<reference evidence="9" key="1">
    <citation type="submission" date="2014-08" db="EMBL/GenBank/DDBJ databases">
        <authorList>
            <person name="Senf B."/>
            <person name="Petzold A."/>
            <person name="Downie B.R."/>
            <person name="Koch P."/>
            <person name="Platzer M."/>
        </authorList>
    </citation>
    <scope>NUCLEOTIDE SEQUENCE [LARGE SCALE GENOMIC DNA]</scope>
    <source>
        <strain evidence="9">GRZ</strain>
    </source>
</reference>
<evidence type="ECO:0000256" key="6">
    <source>
        <dbReference type="SAM" id="MobiDB-lite"/>
    </source>
</evidence>